<dbReference type="HOGENOM" id="CLU_097426_0_0_7"/>
<proteinExistence type="predicted"/>
<reference evidence="1 2" key="1">
    <citation type="journal article" date="2013" name="ISME J.">
        <title>By their genes ye shall know them: genomic signatures of predatory bacteria.</title>
        <authorList>
            <person name="Pasternak Z."/>
            <person name="Pietrokovski S."/>
            <person name="Rotem O."/>
            <person name="Gophna U."/>
            <person name="Lurie-Weinberger M.N."/>
            <person name="Jurkevitch E."/>
        </authorList>
    </citation>
    <scope>NUCLEOTIDE SEQUENCE [LARGE SCALE GENOMIC DNA]</scope>
    <source>
        <strain evidence="1 2">JSS</strain>
    </source>
</reference>
<gene>
    <name evidence="1" type="ORF">A11Q_2567</name>
</gene>
<dbReference type="KEGG" id="bex:A11Q_2567"/>
<name>M4VC17_9BACT</name>
<dbReference type="EMBL" id="CP003537">
    <property type="protein sequence ID" value="AGH96783.1"/>
    <property type="molecule type" value="Genomic_DNA"/>
</dbReference>
<evidence type="ECO:0000313" key="2">
    <source>
        <dbReference type="Proteomes" id="UP000012040"/>
    </source>
</evidence>
<sequence>MKSFVFLTPEAHFSEAVKEACENRKVKTPPHVEVYLVQLLQYYLDSRNFHRPVNEGNGEKPLETFAEIYLQAMNSEANKKKELMKIVGDRALYLTGFFSDSLQRKLVDVDYYVEIGSAAYSNLSVWTKEDSLSLVFQTFSKRFLDFVEVLNYISEKSQVQADQNVLRLYDRYLRTGSDLAREKLTELGVALPATSSKERLKLSKA</sequence>
<dbReference type="OrthoDB" id="5291471at2"/>
<dbReference type="RefSeq" id="WP_015471273.1">
    <property type="nucleotide sequence ID" value="NC_020813.1"/>
</dbReference>
<dbReference type="eggNOG" id="ENOG5032VTR">
    <property type="taxonomic scope" value="Bacteria"/>
</dbReference>
<organism evidence="1 2">
    <name type="scientific">Pseudobdellovibrio exovorus JSS</name>
    <dbReference type="NCBI Taxonomy" id="1184267"/>
    <lineage>
        <taxon>Bacteria</taxon>
        <taxon>Pseudomonadati</taxon>
        <taxon>Bdellovibrionota</taxon>
        <taxon>Bdellovibrionia</taxon>
        <taxon>Bdellovibrionales</taxon>
        <taxon>Pseudobdellovibrionaceae</taxon>
        <taxon>Pseudobdellovibrio</taxon>
    </lineage>
</organism>
<dbReference type="STRING" id="1184267.A11Q_2567"/>
<dbReference type="PATRIC" id="fig|1184267.3.peg.2595"/>
<accession>M4VC17</accession>
<keyword evidence="2" id="KW-1185">Reference proteome</keyword>
<protein>
    <submittedName>
        <fullName evidence="1">Uncharacterized protein</fullName>
    </submittedName>
</protein>
<dbReference type="AlphaFoldDB" id="M4VC17"/>
<dbReference type="Proteomes" id="UP000012040">
    <property type="component" value="Chromosome"/>
</dbReference>
<evidence type="ECO:0000313" key="1">
    <source>
        <dbReference type="EMBL" id="AGH96783.1"/>
    </source>
</evidence>